<evidence type="ECO:0000313" key="1">
    <source>
        <dbReference type="EMBL" id="KAI8438598.1"/>
    </source>
</evidence>
<organism evidence="1 2">
    <name type="scientific">Choristoneura fumiferana</name>
    <name type="common">Spruce budworm moth</name>
    <name type="synonym">Archips fumiferana</name>
    <dbReference type="NCBI Taxonomy" id="7141"/>
    <lineage>
        <taxon>Eukaryota</taxon>
        <taxon>Metazoa</taxon>
        <taxon>Ecdysozoa</taxon>
        <taxon>Arthropoda</taxon>
        <taxon>Hexapoda</taxon>
        <taxon>Insecta</taxon>
        <taxon>Pterygota</taxon>
        <taxon>Neoptera</taxon>
        <taxon>Endopterygota</taxon>
        <taxon>Lepidoptera</taxon>
        <taxon>Glossata</taxon>
        <taxon>Ditrysia</taxon>
        <taxon>Tortricoidea</taxon>
        <taxon>Tortricidae</taxon>
        <taxon>Tortricinae</taxon>
        <taxon>Choristoneura</taxon>
    </lineage>
</organism>
<gene>
    <name evidence="1" type="ORF">MSG28_011044</name>
</gene>
<reference evidence="1 2" key="1">
    <citation type="journal article" date="2022" name="Genome Biol. Evol.">
        <title>The Spruce Budworm Genome: Reconstructing the Evolutionary History of Antifreeze Proteins.</title>
        <authorList>
            <person name="Beliveau C."/>
            <person name="Gagne P."/>
            <person name="Picq S."/>
            <person name="Vernygora O."/>
            <person name="Keeling C.I."/>
            <person name="Pinkney K."/>
            <person name="Doucet D."/>
            <person name="Wen F."/>
            <person name="Johnston J.S."/>
            <person name="Maaroufi H."/>
            <person name="Boyle B."/>
            <person name="Laroche J."/>
            <person name="Dewar K."/>
            <person name="Juretic N."/>
            <person name="Blackburn G."/>
            <person name="Nisole A."/>
            <person name="Brunet B."/>
            <person name="Brandao M."/>
            <person name="Lumley L."/>
            <person name="Duan J."/>
            <person name="Quan G."/>
            <person name="Lucarotti C.J."/>
            <person name="Roe A.D."/>
            <person name="Sperling F.A.H."/>
            <person name="Levesque R.C."/>
            <person name="Cusson M."/>
        </authorList>
    </citation>
    <scope>NUCLEOTIDE SEQUENCE [LARGE SCALE GENOMIC DNA]</scope>
    <source>
        <strain evidence="1">Glfc:IPQL:Cfum</strain>
    </source>
</reference>
<dbReference type="EMBL" id="CM046118">
    <property type="protein sequence ID" value="KAI8438598.1"/>
    <property type="molecule type" value="Genomic_DNA"/>
</dbReference>
<name>A0ACC0KQ55_CHOFU</name>
<comment type="caution">
    <text evidence="1">The sequence shown here is derived from an EMBL/GenBank/DDBJ whole genome shotgun (WGS) entry which is preliminary data.</text>
</comment>
<proteinExistence type="predicted"/>
<keyword evidence="2" id="KW-1185">Reference proteome</keyword>
<accession>A0ACC0KQ55</accession>
<evidence type="ECO:0000313" key="2">
    <source>
        <dbReference type="Proteomes" id="UP001064048"/>
    </source>
</evidence>
<sequence length="262" mass="29311">MGDTLSRPDNTNMEIPTLFFVYTPMETDSSTDADQQAQPEKLEIKRKQWMSSQFSKDNGTLRLCRVSPPASSEMRLRGEAQSTLWVFGSGLHQPKSRTQPSGGVALACGNGSRQRTTVVSLRRKRNMLKNLGDTVVGPCVRSARIATTILLANPAVKQQCLHCCVSAWRITTNHLEIIVGVQRCSSEKSTIETETDILTLPSLYVIEIIMYVRKNICDFPINVDKPKATSGSKEMFTPGYWCPMAIGLKFLNRLQYLKVMMD</sequence>
<dbReference type="Proteomes" id="UP001064048">
    <property type="component" value="Chromosome 18"/>
</dbReference>
<protein>
    <submittedName>
        <fullName evidence="1">Uncharacterized protein</fullName>
    </submittedName>
</protein>